<evidence type="ECO:0000256" key="2">
    <source>
        <dbReference type="ARBA" id="ARBA00022827"/>
    </source>
</evidence>
<dbReference type="InterPro" id="IPR024674">
    <property type="entry name" value="HpaB/PvcC/4-BUDH_N"/>
</dbReference>
<dbReference type="AlphaFoldDB" id="A0A031LND5"/>
<dbReference type="Gene3D" id="1.10.3140.10">
    <property type="entry name" value="4-hydroxybutyryl-coa dehydratase, domain 1"/>
    <property type="match status" value="1"/>
</dbReference>
<accession>A0A031LND5</accession>
<dbReference type="SUPFAM" id="SSF47203">
    <property type="entry name" value="Acyl-CoA dehydrogenase C-terminal domain-like"/>
    <property type="match status" value="1"/>
</dbReference>
<dbReference type="InterPro" id="IPR009100">
    <property type="entry name" value="AcylCoA_DH/oxidase_NM_dom_sf"/>
</dbReference>
<dbReference type="PANTHER" id="PTHR36117:SF3">
    <property type="entry name" value="4-HYDROXYPHENYLACETATE 3-MONOOXYGENASE-RELATED"/>
    <property type="match status" value="1"/>
</dbReference>
<dbReference type="Proteomes" id="UP000024332">
    <property type="component" value="Unassembled WGS sequence"/>
</dbReference>
<dbReference type="PANTHER" id="PTHR36117">
    <property type="entry name" value="4-HYDROXYPHENYLACETATE 3-MONOOXYGENASE-RELATED"/>
    <property type="match status" value="1"/>
</dbReference>
<evidence type="ECO:0000259" key="5">
    <source>
        <dbReference type="Pfam" id="PF11794"/>
    </source>
</evidence>
<keyword evidence="7" id="KW-1185">Reference proteome</keyword>
<reference evidence="6 7" key="1">
    <citation type="submission" date="2014-03" db="EMBL/GenBank/DDBJ databases">
        <title>Draft genome sequence of the novel thermoacidophilic archaea Acidianus copahuensis ALE1 strain, isolated from Copahue volcanic area in Neuquen Argentina.</title>
        <authorList>
            <person name="Urbieta M.S."/>
            <person name="Rascovan N."/>
            <person name="Castro C."/>
            <person name="Revale S."/>
            <person name="Giaveno M.A."/>
            <person name="Vazquez M.P."/>
            <person name="Donati E.R."/>
        </authorList>
    </citation>
    <scope>NUCLEOTIDE SEQUENCE [LARGE SCALE GENOMIC DNA]</scope>
    <source>
        <strain evidence="6 7">ALE1</strain>
    </source>
</reference>
<evidence type="ECO:0000259" key="4">
    <source>
        <dbReference type="Pfam" id="PF03241"/>
    </source>
</evidence>
<comment type="caution">
    <text evidence="6">The sequence shown here is derived from an EMBL/GenBank/DDBJ whole genome shotgun (WGS) entry which is preliminary data.</text>
</comment>
<dbReference type="SUPFAM" id="SSF56645">
    <property type="entry name" value="Acyl-CoA dehydrogenase NM domain-like"/>
    <property type="match status" value="1"/>
</dbReference>
<dbReference type="Gene3D" id="2.40.110.10">
    <property type="entry name" value="Butyryl-CoA Dehydrogenase, subunit A, domain 2"/>
    <property type="match status" value="1"/>
</dbReference>
<feature type="domain" description="HpaB/PvcC/4-BUDH N-terminal" evidence="5">
    <location>
        <begin position="6"/>
        <end position="270"/>
    </location>
</feature>
<name>A0A031LND5_9CREN</name>
<gene>
    <name evidence="6" type="ORF">CM19_08135</name>
</gene>
<keyword evidence="1" id="KW-0285">Flavoprotein</keyword>
<evidence type="ECO:0000256" key="3">
    <source>
        <dbReference type="ARBA" id="ARBA00023002"/>
    </source>
</evidence>
<dbReference type="EMBL" id="JFZT01000044">
    <property type="protein sequence ID" value="EZQ04925.1"/>
    <property type="molecule type" value="Genomic_DNA"/>
</dbReference>
<dbReference type="InterPro" id="IPR004925">
    <property type="entry name" value="HpaB/PvcC/4-BUDH"/>
</dbReference>
<organism evidence="6 7">
    <name type="scientific">Candidatus Acidianus copahuensis</name>
    <dbReference type="NCBI Taxonomy" id="1160895"/>
    <lineage>
        <taxon>Archaea</taxon>
        <taxon>Thermoproteota</taxon>
        <taxon>Thermoprotei</taxon>
        <taxon>Sulfolobales</taxon>
        <taxon>Sulfolobaceae</taxon>
        <taxon>Acidianus</taxon>
    </lineage>
</organism>
<dbReference type="PIRSF" id="PIRSF000331">
    <property type="entry name" value="HpaA_HpaB"/>
    <property type="match status" value="1"/>
</dbReference>
<dbReference type="Gene3D" id="1.20.140.10">
    <property type="entry name" value="Butyryl-CoA Dehydrogenase, subunit A, domain 3"/>
    <property type="match status" value="1"/>
</dbReference>
<proteinExistence type="predicted"/>
<dbReference type="RefSeq" id="WP_048099886.1">
    <property type="nucleotide sequence ID" value="NZ_JFZT01000044.1"/>
</dbReference>
<keyword evidence="3" id="KW-0560">Oxidoreductase</keyword>
<dbReference type="STRING" id="1160895.CM19_08135"/>
<dbReference type="InterPro" id="IPR036250">
    <property type="entry name" value="AcylCo_DH-like_C"/>
</dbReference>
<feature type="domain" description="HpaB/PvcC/4-BUDH C-terminal" evidence="4">
    <location>
        <begin position="282"/>
        <end position="475"/>
    </location>
</feature>
<dbReference type="InterPro" id="IPR046373">
    <property type="entry name" value="Acyl-CoA_Oxase/DH_mid-dom_sf"/>
</dbReference>
<dbReference type="GO" id="GO:0016627">
    <property type="term" value="F:oxidoreductase activity, acting on the CH-CH group of donors"/>
    <property type="evidence" value="ECO:0007669"/>
    <property type="project" value="InterPro"/>
</dbReference>
<dbReference type="Pfam" id="PF11794">
    <property type="entry name" value="HpaB_N"/>
    <property type="match status" value="1"/>
</dbReference>
<keyword evidence="2" id="KW-0274">FAD</keyword>
<evidence type="ECO:0000313" key="6">
    <source>
        <dbReference type="EMBL" id="EZQ04925.1"/>
    </source>
</evidence>
<dbReference type="InterPro" id="IPR024719">
    <property type="entry name" value="HpaB/PvcC/4-BUDH_C"/>
</dbReference>
<sequence length="489" mass="56865">MIRRGLDYVKSLEEGNHGEVYYNGEKVTNIVDHPAFRIPIKTISDYYDLHFKDPSLRVYNRDVGEETSISFLRPKSKDDLRKIREGLTRIYDFYHGYFGRSPDYLNLWSAVFYAHSEDYFAKSFGNNIMENVINIYREASKKDLFYTHAIVAPMYDRSRPPSQWEDPYIQVGVVKETEEGVVVRGASLLSTAGPYAEMLWYMPNIRRDTDPRYAIFFSIPTNTKGVKFLARRGFQPKGFNEFEYPLSSKFEESDAILVFDDVLVPWDRIIFYKKSEEIEGFMWHTVQLRTWFNWHFVIQHYSRLKFYAGLAIAIAEAVGINNFVNVQEKLGEILIYLSLNEAAIIASEEAGVQLPNIYRPNAQIAISASHFNMHVLPRVHELLRLIPGGSSIPVPAGMKDFENAEEAKLVEKYLSSKGLSALERVKLFNILWDVIGSESGIRYEQYDRFSRGDPTLRWAQTYTEVFRDKKRDYVKIVRDIMDQMPNPKQ</sequence>
<evidence type="ECO:0000256" key="1">
    <source>
        <dbReference type="ARBA" id="ARBA00022630"/>
    </source>
</evidence>
<evidence type="ECO:0000313" key="7">
    <source>
        <dbReference type="Proteomes" id="UP000024332"/>
    </source>
</evidence>
<dbReference type="Pfam" id="PF03241">
    <property type="entry name" value="HpaB"/>
    <property type="match status" value="1"/>
</dbReference>
<dbReference type="OrthoDB" id="32865at2157"/>
<protein>
    <submittedName>
        <fullName evidence="6">4-hydroxyphenylacetate 3-hydroxylase</fullName>
    </submittedName>
</protein>